<evidence type="ECO:0000313" key="2">
    <source>
        <dbReference type="Proteomes" id="UP001186118"/>
    </source>
</evidence>
<name>A0AAE4Q6H4_STRCB</name>
<dbReference type="RefSeq" id="WP_317610615.1">
    <property type="nucleotide sequence ID" value="NZ_JAGQEX010000031.1"/>
</dbReference>
<gene>
    <name evidence="1" type="ORF">KB584_10855</name>
</gene>
<comment type="caution">
    <text evidence="1">The sequence shown here is derived from an EMBL/GenBank/DDBJ whole genome shotgun (WGS) entry which is preliminary data.</text>
</comment>
<dbReference type="Proteomes" id="UP001186118">
    <property type="component" value="Unassembled WGS sequence"/>
</dbReference>
<reference evidence="1" key="1">
    <citation type="submission" date="2021-04" db="EMBL/GenBank/DDBJ databases">
        <title>Draft genomes of 20 S. canis strains.</title>
        <authorList>
            <person name="Pagnossin D."/>
            <person name="Weir W."/>
            <person name="Smith A."/>
            <person name="Ure R."/>
            <person name="Oravcova K."/>
        </authorList>
    </citation>
    <scope>NUCLEOTIDE SEQUENCE</scope>
    <source>
        <strain evidence="1">284</strain>
    </source>
</reference>
<protein>
    <submittedName>
        <fullName evidence="1">Uncharacterized protein</fullName>
    </submittedName>
</protein>
<organism evidence="1 2">
    <name type="scientific">Streptococcus canis</name>
    <dbReference type="NCBI Taxonomy" id="1329"/>
    <lineage>
        <taxon>Bacteria</taxon>
        <taxon>Bacillati</taxon>
        <taxon>Bacillota</taxon>
        <taxon>Bacilli</taxon>
        <taxon>Lactobacillales</taxon>
        <taxon>Streptococcaceae</taxon>
        <taxon>Streptococcus</taxon>
    </lineage>
</organism>
<evidence type="ECO:0000313" key="1">
    <source>
        <dbReference type="EMBL" id="MDV5977930.1"/>
    </source>
</evidence>
<sequence length="205" mass="24198">MEYAIKIKGLYLVKNATAENQRLVNKIGPATHFNDMYSAYDEVIDLARLGIPKDEIEIVKFERYTDEKEVDEPIIYTKLFEKKELNEKEIIDFLKTVNSFDGKDKQMLDNFINKFIKDVYPHVVSLKGYEYLFKALEKYYLELLSIDESQKDSLTVEIIQERCKSLESKKLAKIRIMDAVFDLLVEYKDKKTNNLKNTLHNIYNK</sequence>
<dbReference type="EMBL" id="JAGQEX010000031">
    <property type="protein sequence ID" value="MDV5977930.1"/>
    <property type="molecule type" value="Genomic_DNA"/>
</dbReference>
<dbReference type="AlphaFoldDB" id="A0AAE4Q6H4"/>
<accession>A0AAE4Q6H4</accession>
<proteinExistence type="predicted"/>